<proteinExistence type="predicted"/>
<accession>A0A3Q9FP29</accession>
<keyword evidence="2" id="KW-1185">Reference proteome</keyword>
<dbReference type="Proteomes" id="UP000267268">
    <property type="component" value="Chromosome 1"/>
</dbReference>
<dbReference type="EMBL" id="CP034562">
    <property type="protein sequence ID" value="AZQ62658.1"/>
    <property type="molecule type" value="Genomic_DNA"/>
</dbReference>
<evidence type="ECO:0000313" key="2">
    <source>
        <dbReference type="Proteomes" id="UP000267268"/>
    </source>
</evidence>
<evidence type="ECO:0000313" key="1">
    <source>
        <dbReference type="EMBL" id="AZQ62658.1"/>
    </source>
</evidence>
<name>A0A3Q9FP29_9BACT</name>
<protein>
    <submittedName>
        <fullName evidence="1">Uncharacterized protein</fullName>
    </submittedName>
</protein>
<dbReference type="OrthoDB" id="980167at2"/>
<dbReference type="AlphaFoldDB" id="A0A3Q9FP29"/>
<gene>
    <name evidence="1" type="ORF">EI427_10545</name>
</gene>
<dbReference type="KEGG" id="fll:EI427_10545"/>
<organism evidence="1 2">
    <name type="scientific">Flammeovirga pectinis</name>
    <dbReference type="NCBI Taxonomy" id="2494373"/>
    <lineage>
        <taxon>Bacteria</taxon>
        <taxon>Pseudomonadati</taxon>
        <taxon>Bacteroidota</taxon>
        <taxon>Cytophagia</taxon>
        <taxon>Cytophagales</taxon>
        <taxon>Flammeovirgaceae</taxon>
        <taxon>Flammeovirga</taxon>
    </lineage>
</organism>
<reference evidence="1 2" key="1">
    <citation type="submission" date="2018-12" db="EMBL/GenBank/DDBJ databases">
        <title>Flammeovirga pectinis sp. nov., isolated from the gut of the Korean scallop, Patinopecten yessoensis.</title>
        <authorList>
            <person name="Bae J.-W."/>
            <person name="Jeong Y.-S."/>
            <person name="Kang W."/>
        </authorList>
    </citation>
    <scope>NUCLEOTIDE SEQUENCE [LARGE SCALE GENOMIC DNA]</scope>
    <source>
        <strain evidence="1 2">L12M1</strain>
    </source>
</reference>
<sequence length="113" mass="12802">MLDLNERVDLTRATGCYSGKLFRVEDDIKYEMDCQTSITMDDANELRLEIIMDGCQSGETMPLVTDELSEDLFTLRCNESEESLKGEVDLLNKMLSFKVESPRSGETEFVGCL</sequence>
<dbReference type="RefSeq" id="WP_126614378.1">
    <property type="nucleotide sequence ID" value="NZ_CP034562.1"/>
</dbReference>